<evidence type="ECO:0008006" key="3">
    <source>
        <dbReference type="Google" id="ProtNLM"/>
    </source>
</evidence>
<reference evidence="1 2" key="1">
    <citation type="submission" date="2023-07" db="EMBL/GenBank/DDBJ databases">
        <title>Genomic Encyclopedia of Type Strains, Phase IV (KMG-IV): sequencing the most valuable type-strain genomes for metagenomic binning, comparative biology and taxonomic classification.</title>
        <authorList>
            <person name="Goeker M."/>
        </authorList>
    </citation>
    <scope>NUCLEOTIDE SEQUENCE [LARGE SCALE GENOMIC DNA]</scope>
    <source>
        <strain evidence="1 2">DSM 23494</strain>
    </source>
</reference>
<organism evidence="1 2">
    <name type="scientific">Cytobacillus purgationiresistens</name>
    <dbReference type="NCBI Taxonomy" id="863449"/>
    <lineage>
        <taxon>Bacteria</taxon>
        <taxon>Bacillati</taxon>
        <taxon>Bacillota</taxon>
        <taxon>Bacilli</taxon>
        <taxon>Bacillales</taxon>
        <taxon>Bacillaceae</taxon>
        <taxon>Cytobacillus</taxon>
    </lineage>
</organism>
<dbReference type="Pfam" id="PF19482">
    <property type="entry name" value="DUF6018"/>
    <property type="match status" value="1"/>
</dbReference>
<dbReference type="Proteomes" id="UP001238088">
    <property type="component" value="Unassembled WGS sequence"/>
</dbReference>
<protein>
    <recommendedName>
        <fullName evidence="3">Homing endonuclease LAGLIDADG domain-containing protein</fullName>
    </recommendedName>
</protein>
<evidence type="ECO:0000313" key="2">
    <source>
        <dbReference type="Proteomes" id="UP001238088"/>
    </source>
</evidence>
<dbReference type="RefSeq" id="WP_307476244.1">
    <property type="nucleotide sequence ID" value="NZ_JAUSUB010000013.1"/>
</dbReference>
<gene>
    <name evidence="1" type="ORF">J2S17_003119</name>
</gene>
<name>A0ABU0AIZ2_9BACI</name>
<dbReference type="EMBL" id="JAUSUB010000013">
    <property type="protein sequence ID" value="MDQ0271231.1"/>
    <property type="molecule type" value="Genomic_DNA"/>
</dbReference>
<proteinExistence type="predicted"/>
<keyword evidence="2" id="KW-1185">Reference proteome</keyword>
<sequence length="112" mass="12970">MSHFANLTIAVDSTLDHINSEVIGNGDCSRFFRMEILTPDGKRRYYSLKASSKHLAFKEASKIIDSMISSFKDERIMWRLTGTEWTIGSSYVKKEKKSLAKKVFNYFFDLEN</sequence>
<dbReference type="InterPro" id="IPR046060">
    <property type="entry name" value="DUF6018"/>
</dbReference>
<comment type="caution">
    <text evidence="1">The sequence shown here is derived from an EMBL/GenBank/DDBJ whole genome shotgun (WGS) entry which is preliminary data.</text>
</comment>
<accession>A0ABU0AIZ2</accession>
<evidence type="ECO:0000313" key="1">
    <source>
        <dbReference type="EMBL" id="MDQ0271231.1"/>
    </source>
</evidence>